<evidence type="ECO:0000256" key="2">
    <source>
        <dbReference type="PROSITE-ProRule" id="PRU00473"/>
    </source>
</evidence>
<evidence type="ECO:0000313" key="5">
    <source>
        <dbReference type="Proteomes" id="UP000605676"/>
    </source>
</evidence>
<organism evidence="4 5">
    <name type="scientific">Carboxylicivirga marina</name>
    <dbReference type="NCBI Taxonomy" id="2800988"/>
    <lineage>
        <taxon>Bacteria</taxon>
        <taxon>Pseudomonadati</taxon>
        <taxon>Bacteroidota</taxon>
        <taxon>Bacteroidia</taxon>
        <taxon>Marinilabiliales</taxon>
        <taxon>Marinilabiliaceae</taxon>
        <taxon>Carboxylicivirga</taxon>
    </lineage>
</organism>
<feature type="repeat" description="TPR" evidence="1">
    <location>
        <begin position="99"/>
        <end position="132"/>
    </location>
</feature>
<dbReference type="Pfam" id="PF00691">
    <property type="entry name" value="OmpA"/>
    <property type="match status" value="1"/>
</dbReference>
<dbReference type="PROSITE" id="PS51257">
    <property type="entry name" value="PROKAR_LIPOPROTEIN"/>
    <property type="match status" value="1"/>
</dbReference>
<dbReference type="CDD" id="cd07185">
    <property type="entry name" value="OmpA_C-like"/>
    <property type="match status" value="1"/>
</dbReference>
<dbReference type="PROSITE" id="PS51123">
    <property type="entry name" value="OMPA_2"/>
    <property type="match status" value="1"/>
</dbReference>
<dbReference type="InterPro" id="IPR011990">
    <property type="entry name" value="TPR-like_helical_dom_sf"/>
</dbReference>
<comment type="caution">
    <text evidence="4">The sequence shown here is derived from an EMBL/GenBank/DDBJ whole genome shotgun (WGS) entry which is preliminary data.</text>
</comment>
<dbReference type="Proteomes" id="UP000605676">
    <property type="component" value="Unassembled WGS sequence"/>
</dbReference>
<dbReference type="Gene3D" id="3.30.1330.60">
    <property type="entry name" value="OmpA-like domain"/>
    <property type="match status" value="1"/>
</dbReference>
<dbReference type="InterPro" id="IPR019734">
    <property type="entry name" value="TPR_rpt"/>
</dbReference>
<keyword evidence="2" id="KW-0472">Membrane</keyword>
<dbReference type="InterPro" id="IPR036737">
    <property type="entry name" value="OmpA-like_sf"/>
</dbReference>
<dbReference type="PROSITE" id="PS50005">
    <property type="entry name" value="TPR"/>
    <property type="match status" value="1"/>
</dbReference>
<keyword evidence="5" id="KW-1185">Reference proteome</keyword>
<dbReference type="SUPFAM" id="SSF48452">
    <property type="entry name" value="TPR-like"/>
    <property type="match status" value="1"/>
</dbReference>
<dbReference type="Pfam" id="PF13432">
    <property type="entry name" value="TPR_16"/>
    <property type="match status" value="1"/>
</dbReference>
<dbReference type="SMART" id="SM00028">
    <property type="entry name" value="TPR"/>
    <property type="match status" value="3"/>
</dbReference>
<reference evidence="4 5" key="1">
    <citation type="submission" date="2021-01" db="EMBL/GenBank/DDBJ databases">
        <title>Carboxyliciviraga sp.nov., isolated from coastal sediments.</title>
        <authorList>
            <person name="Lu D."/>
            <person name="Zhang T."/>
        </authorList>
    </citation>
    <scope>NUCLEOTIDE SEQUENCE [LARGE SCALE GENOMIC DNA]</scope>
    <source>
        <strain evidence="4 5">N1Y132</strain>
    </source>
</reference>
<gene>
    <name evidence="4" type="ORF">JIV24_19595</name>
</gene>
<proteinExistence type="predicted"/>
<evidence type="ECO:0000256" key="1">
    <source>
        <dbReference type="PROSITE-ProRule" id="PRU00339"/>
    </source>
</evidence>
<dbReference type="InterPro" id="IPR011659">
    <property type="entry name" value="WD40"/>
</dbReference>
<dbReference type="InterPro" id="IPR011042">
    <property type="entry name" value="6-blade_b-propeller_TolB-like"/>
</dbReference>
<dbReference type="SUPFAM" id="SSF103088">
    <property type="entry name" value="OmpA-like"/>
    <property type="match status" value="1"/>
</dbReference>
<dbReference type="InterPro" id="IPR050330">
    <property type="entry name" value="Bact_OuterMem_StrucFunc"/>
</dbReference>
<evidence type="ECO:0000313" key="4">
    <source>
        <dbReference type="EMBL" id="MBK3519558.1"/>
    </source>
</evidence>
<dbReference type="PANTHER" id="PTHR30329">
    <property type="entry name" value="STATOR ELEMENT OF FLAGELLAR MOTOR COMPLEX"/>
    <property type="match status" value="1"/>
</dbReference>
<dbReference type="InterPro" id="IPR006665">
    <property type="entry name" value="OmpA-like"/>
</dbReference>
<evidence type="ECO:0000259" key="3">
    <source>
        <dbReference type="PROSITE" id="PS51123"/>
    </source>
</evidence>
<dbReference type="Gene3D" id="2.120.10.30">
    <property type="entry name" value="TolB, C-terminal domain"/>
    <property type="match status" value="1"/>
</dbReference>
<accession>A0ABS1HPE0</accession>
<dbReference type="Pfam" id="PF07676">
    <property type="entry name" value="PD40"/>
    <property type="match status" value="2"/>
</dbReference>
<feature type="domain" description="OmpA-like" evidence="3">
    <location>
        <begin position="515"/>
        <end position="658"/>
    </location>
</feature>
<protein>
    <submittedName>
        <fullName evidence="4">OmpA family protein</fullName>
    </submittedName>
</protein>
<name>A0ABS1HPE0_9BACT</name>
<keyword evidence="1" id="KW-0802">TPR repeat</keyword>
<dbReference type="PANTHER" id="PTHR30329:SF21">
    <property type="entry name" value="LIPOPROTEIN YIAD-RELATED"/>
    <property type="match status" value="1"/>
</dbReference>
<dbReference type="SUPFAM" id="SSF82171">
    <property type="entry name" value="DPP6 N-terminal domain-like"/>
    <property type="match status" value="1"/>
</dbReference>
<dbReference type="RefSeq" id="WP_200466777.1">
    <property type="nucleotide sequence ID" value="NZ_JAENRR010000076.1"/>
</dbReference>
<dbReference type="EMBL" id="JAENRR010000076">
    <property type="protein sequence ID" value="MBK3519558.1"/>
    <property type="molecule type" value="Genomic_DNA"/>
</dbReference>
<sequence length="658" mass="73714">MPTIRTFIKQHIPFLITFFLIILSGCSGGSKLGNANKAYLIGEYDRAAVQFKKAYKKEKNKYTKGEISYYLGECYRKTNKPKKATIQYARAVRYNYEMADAGLFLGDCLLASQKYEEAIEAYEEYLTKEPLDKRAHNGIASCKLALNDSITSRYTVAKIKKLSNTRYSDFSPGYASSDYDQVYFSSMRTEKKKRKKSRITGQGGSNIYMAKIDAKGEWTDPELLDETINSEFDEGSATMSADGKEMYFTRCRYDNEQPRSAEMFMVSRSGGKWGEPAQIEIADSLLVAHPAISHDGETLYFVSDMPGGRGGKDIWMAKKGGEGGWSEPVNMGNVINTAGDEMFPSTRMDGSLYFSSNAHVGYGGLDIYRAVYNEEKQDWEVHNLGRPINSDGDDFGIAFKGLEEAGIFSSSRGSSKAVDNLYEFSLPKLEFSMKGQVYSRKDEEPITDAYLRLIGTDGTNVKLNIRNDGTFGAKLAPQTEYVFMVASKGYFNYKHKLSTVGLGDNKDFEFEVGMMPMEDAIILKNIHFNKDDFELNTDSKQELNRLAAILGMNKEIILEIVAHASGEGSGSQAVVLSQKRAQAVMDYLMGKGITTERLSAKGVGDTEPMVVSKRQARKHKFLDEGDELSQRFIRSIRGNSNKEAAHSINRRIEFRIKD</sequence>
<dbReference type="Gene3D" id="1.25.40.10">
    <property type="entry name" value="Tetratricopeptide repeat domain"/>
    <property type="match status" value="1"/>
</dbReference>